<proteinExistence type="predicted"/>
<protein>
    <submittedName>
        <fullName evidence="1">Uncharacterized protein</fullName>
    </submittedName>
</protein>
<reference evidence="1 2" key="1">
    <citation type="journal article" date="2019" name="Sci. Rep.">
        <title>Orb-weaving spider Araneus ventricosus genome elucidates the spidroin gene catalogue.</title>
        <authorList>
            <person name="Kono N."/>
            <person name="Nakamura H."/>
            <person name="Ohtoshi R."/>
            <person name="Moran D.A.P."/>
            <person name="Shinohara A."/>
            <person name="Yoshida Y."/>
            <person name="Fujiwara M."/>
            <person name="Mori M."/>
            <person name="Tomita M."/>
            <person name="Arakawa K."/>
        </authorList>
    </citation>
    <scope>NUCLEOTIDE SEQUENCE [LARGE SCALE GENOMIC DNA]</scope>
</reference>
<keyword evidence="2" id="KW-1185">Reference proteome</keyword>
<dbReference type="Proteomes" id="UP000499080">
    <property type="component" value="Unassembled WGS sequence"/>
</dbReference>
<dbReference type="AlphaFoldDB" id="A0A4Y2IRW1"/>
<evidence type="ECO:0000313" key="2">
    <source>
        <dbReference type="Proteomes" id="UP000499080"/>
    </source>
</evidence>
<organism evidence="1 2">
    <name type="scientific">Araneus ventricosus</name>
    <name type="common">Orbweaver spider</name>
    <name type="synonym">Epeira ventricosa</name>
    <dbReference type="NCBI Taxonomy" id="182803"/>
    <lineage>
        <taxon>Eukaryota</taxon>
        <taxon>Metazoa</taxon>
        <taxon>Ecdysozoa</taxon>
        <taxon>Arthropoda</taxon>
        <taxon>Chelicerata</taxon>
        <taxon>Arachnida</taxon>
        <taxon>Araneae</taxon>
        <taxon>Araneomorphae</taxon>
        <taxon>Entelegynae</taxon>
        <taxon>Araneoidea</taxon>
        <taxon>Araneidae</taxon>
        <taxon>Araneus</taxon>
    </lineage>
</organism>
<gene>
    <name evidence="1" type="ORF">AVEN_122559_1</name>
</gene>
<comment type="caution">
    <text evidence="1">The sequence shown here is derived from an EMBL/GenBank/DDBJ whole genome shotgun (WGS) entry which is preliminary data.</text>
</comment>
<dbReference type="EMBL" id="BGPR01002852">
    <property type="protein sequence ID" value="GBM79969.1"/>
    <property type="molecule type" value="Genomic_DNA"/>
</dbReference>
<sequence length="98" mass="10765">MQPTSLMEAQIWMILGNSLHLPSVKDPDSKVHTFSYNTGLPDITLQAEEFGRGGLVVRIRGRRVPSSKPDSTEDPPCMLLAKSDELSSNILPLVWCGS</sequence>
<evidence type="ECO:0000313" key="1">
    <source>
        <dbReference type="EMBL" id="GBM79969.1"/>
    </source>
</evidence>
<name>A0A4Y2IRW1_ARAVE</name>
<accession>A0A4Y2IRW1</accession>